<dbReference type="Pfam" id="PF01074">
    <property type="entry name" value="Glyco_hydro_38N"/>
    <property type="match status" value="1"/>
</dbReference>
<dbReference type="SUPFAM" id="SSF88713">
    <property type="entry name" value="Glycoside hydrolase/deacetylase"/>
    <property type="match status" value="1"/>
</dbReference>
<keyword evidence="4" id="KW-0326">Glycosidase</keyword>
<dbReference type="Pfam" id="PF09261">
    <property type="entry name" value="Alpha-mann_mid"/>
    <property type="match status" value="1"/>
</dbReference>
<dbReference type="InterPro" id="IPR027291">
    <property type="entry name" value="Glyco_hydro_38_N_sf"/>
</dbReference>
<keyword evidence="7" id="KW-1185">Reference proteome</keyword>
<evidence type="ECO:0000259" key="5">
    <source>
        <dbReference type="SMART" id="SM00872"/>
    </source>
</evidence>
<dbReference type="RefSeq" id="WP_263996295.1">
    <property type="nucleotide sequence ID" value="NZ_JACKVK010000008.1"/>
</dbReference>
<dbReference type="GO" id="GO:0006013">
    <property type="term" value="P:mannose metabolic process"/>
    <property type="evidence" value="ECO:0007669"/>
    <property type="project" value="InterPro"/>
</dbReference>
<dbReference type="InterPro" id="IPR011013">
    <property type="entry name" value="Gal_mutarotase_sf_dom"/>
</dbReference>
<sequence length="1385" mass="149694">MHVTSAESTELFTGPADEPLQVVRVSYRFCAHDTPVHVEGPGLHTVGEATAVPRGRHVEVSVRVDDPVVGERRRAQVVAGRGVTEFDFVVAEPGWTMHMVNHFHYDPVWWNTQAAYTSVWTEDPPGRCRQTNGFELVTAHLEMARREPEYKFVLAEVDYLKPYWDTNPEDRDDLRRLIDLGRVEIMGGTYNEPNTNLTSPETAIRNFVHGIGFQRDVMGADPATAWQLDVFGHDPQFPGMAADAGLTSSSWARGPFHQWGPMADGGDARRMQFPSEFEWMAPSGRGLLTHYMPAHYAAGWWMDSSASLEDAERATYELFSKMKTVALTRNVLLPVGTDYTPPNKWVTDIHRDWNARYTWPRFVCALPSEFFAAVRTELESRAIAPSPQTRDMNPIYTGKDVSYVDTKQGNRAAEHAVLHAERFAVFAGLLAGAAYPEAALAKAWVQLAYGAHHDAITGSESDQVYLDLLTSWRDAWQLGTDVRDTALRLLSTAVDASVVVWNPLAHDRTDLVTVHLEEPFTGAVVDPDGAPVDVLIEHGGHSVSWLARDVPSLGWRSYRFVDGHGASEWEPVPGDAIGNEFHQLRVDAGRGGAVTSLTVGGRELIAPGRVGNELAVYDEYSAHPKAGEGPWHLLPKGHVTTSAGAAATLVQCYRSALGERIVVAGRIKNLLRYTQTITLWHGVDRVDCRTTVDDFTGEDRMLRLRWPCPVPGAMPVSEVGDAVIGRGFGLTHDRGSVKAVDSAKFPSTLDNPAYGWFGLSSAVRVRFQGVGGQERSDRGSGSGMRAISVAEVVSPGGDADPVVRDLMVALARAGVTATCSDATAPRYGDLTVDSNLPDVRISVGGPEVNAFTAAVLRGSSLAAERSWVPAARPLKDVWVPGADLRDVAALPVLIVDVAAVAALVEDLADAEITVDQPAPDDLEDFEDHTVAVFNRGVPSFAVDVDGTLHSSLMRSCSGWPSGTWIDPPRRTAPDGSNFQLQHWTHTFDYAVASGSGDWREAGIPSRSAEFGQPLLAVIAEHDPTSGGLPPWGSLLEVEPARDVALGALKVLGNPTARGSGRRVHAEDGIALRLVETRGTSAEVVIRSGLRTVTSPRRLDLLEEPLLDQSAGLSLHGFEIATFGAQLNLPRVLDADDVALGPDAEAAQPLYARYWLHNRGPAPLGGLPAVAHLHPHELAVDADDSIRLQLTAVSDVTDVALHGKVRLIPAPGWTVEMAELPFVLPPGDFLESIVDLTMPAGTPPGLYPLRAELGLTGSGIPSAWRQVVEDVCVIAVGATDDRVLRFVTDPDPVEVAAGGSAILSVTVGTDAYADLAVEAHLVSPWGTWEWLGPNAIGADLAARGTVDLEFDVTPPAWQDPGEWWALIRVACAGELLYSPAVKVVVR</sequence>
<dbReference type="InterPro" id="IPR018905">
    <property type="entry name" value="A-galactase_NEW3"/>
</dbReference>
<dbReference type="PANTHER" id="PTHR46017:SF1">
    <property type="entry name" value="ALPHA-MANNOSIDASE 2C1"/>
    <property type="match status" value="1"/>
</dbReference>
<reference evidence="6" key="1">
    <citation type="submission" date="2020-07" db="EMBL/GenBank/DDBJ databases">
        <authorList>
            <person name="Pettersson B.M.F."/>
            <person name="Behra P.R.K."/>
            <person name="Ramesh M."/>
            <person name="Das S."/>
            <person name="Dasgupta S."/>
            <person name="Kirsebom L.A."/>
        </authorList>
    </citation>
    <scope>NUCLEOTIDE SEQUENCE</scope>
    <source>
        <strain evidence="6">DSM 44838</strain>
    </source>
</reference>
<name>A0A9X3C357_9MYCO</name>
<dbReference type="GO" id="GO:0030246">
    <property type="term" value="F:carbohydrate binding"/>
    <property type="evidence" value="ECO:0007669"/>
    <property type="project" value="InterPro"/>
</dbReference>
<dbReference type="Pfam" id="PF10633">
    <property type="entry name" value="NPCBM_assoc"/>
    <property type="match status" value="1"/>
</dbReference>
<reference evidence="6" key="2">
    <citation type="journal article" date="2022" name="BMC Genomics">
        <title>Comparative genome analysis of mycobacteria focusing on tRNA and non-coding RNA.</title>
        <authorList>
            <person name="Behra P.R.K."/>
            <person name="Pettersson B.M.F."/>
            <person name="Ramesh M."/>
            <person name="Das S."/>
            <person name="Dasgupta S."/>
            <person name="Kirsebom L.A."/>
        </authorList>
    </citation>
    <scope>NUCLEOTIDE SEQUENCE</scope>
    <source>
        <strain evidence="6">DSM 44838</strain>
    </source>
</reference>
<proteinExistence type="inferred from homology"/>
<keyword evidence="3" id="KW-0378">Hydrolase</keyword>
<dbReference type="Gene3D" id="3.20.110.10">
    <property type="entry name" value="Glycoside hydrolase 38, N terminal domain"/>
    <property type="match status" value="1"/>
</dbReference>
<dbReference type="GO" id="GO:0046872">
    <property type="term" value="F:metal ion binding"/>
    <property type="evidence" value="ECO:0007669"/>
    <property type="project" value="UniProtKB-KW"/>
</dbReference>
<dbReference type="CDD" id="cd10786">
    <property type="entry name" value="GH38N_AMII_like"/>
    <property type="match status" value="1"/>
</dbReference>
<dbReference type="PANTHER" id="PTHR46017">
    <property type="entry name" value="ALPHA-MANNOSIDASE 2C1"/>
    <property type="match status" value="1"/>
</dbReference>
<evidence type="ECO:0000256" key="1">
    <source>
        <dbReference type="ARBA" id="ARBA00009792"/>
    </source>
</evidence>
<keyword evidence="2" id="KW-0479">Metal-binding</keyword>
<protein>
    <submittedName>
        <fullName evidence="6">Alpha-mannosidase</fullName>
    </submittedName>
</protein>
<dbReference type="InterPro" id="IPR028995">
    <property type="entry name" value="Glyco_hydro_57/38_cen_sf"/>
</dbReference>
<evidence type="ECO:0000313" key="6">
    <source>
        <dbReference type="EMBL" id="MCV7421522.1"/>
    </source>
</evidence>
<dbReference type="InterPro" id="IPR013783">
    <property type="entry name" value="Ig-like_fold"/>
</dbReference>
<dbReference type="InterPro" id="IPR015341">
    <property type="entry name" value="Glyco_hydro_38_cen"/>
</dbReference>
<dbReference type="SMART" id="SM00872">
    <property type="entry name" value="Alpha-mann_mid"/>
    <property type="match status" value="1"/>
</dbReference>
<dbReference type="Gene3D" id="2.70.98.30">
    <property type="entry name" value="Golgi alpha-mannosidase II, domain 4"/>
    <property type="match status" value="2"/>
</dbReference>
<dbReference type="EMBL" id="JACKVK010000008">
    <property type="protein sequence ID" value="MCV7421522.1"/>
    <property type="molecule type" value="Genomic_DNA"/>
</dbReference>
<dbReference type="InterPro" id="IPR000602">
    <property type="entry name" value="Glyco_hydro_38_N"/>
</dbReference>
<evidence type="ECO:0000256" key="2">
    <source>
        <dbReference type="ARBA" id="ARBA00022723"/>
    </source>
</evidence>
<dbReference type="InterPro" id="IPR011330">
    <property type="entry name" value="Glyco_hydro/deAcase_b/a-brl"/>
</dbReference>
<gene>
    <name evidence="6" type="ORF">H7K45_13330</name>
</gene>
<comment type="similarity">
    <text evidence="1">Belongs to the glycosyl hydrolase 38 family.</text>
</comment>
<evidence type="ECO:0000313" key="7">
    <source>
        <dbReference type="Proteomes" id="UP001141629"/>
    </source>
</evidence>
<comment type="caution">
    <text evidence="6">The sequence shown here is derived from an EMBL/GenBank/DDBJ whole genome shotgun (WGS) entry which is preliminary data.</text>
</comment>
<dbReference type="InterPro" id="IPR037094">
    <property type="entry name" value="Glyco_hydro_38_cen_sf"/>
</dbReference>
<dbReference type="SUPFAM" id="SSF74650">
    <property type="entry name" value="Galactose mutarotase-like"/>
    <property type="match status" value="2"/>
</dbReference>
<dbReference type="Gene3D" id="1.20.1270.50">
    <property type="entry name" value="Glycoside hydrolase family 38, central domain"/>
    <property type="match status" value="1"/>
</dbReference>
<organism evidence="6 7">
    <name type="scientific">Mycobacterium yunnanensis</name>
    <dbReference type="NCBI Taxonomy" id="368477"/>
    <lineage>
        <taxon>Bacteria</taxon>
        <taxon>Bacillati</taxon>
        <taxon>Actinomycetota</taxon>
        <taxon>Actinomycetes</taxon>
        <taxon>Mycobacteriales</taxon>
        <taxon>Mycobacteriaceae</taxon>
        <taxon>Mycobacterium</taxon>
    </lineage>
</organism>
<evidence type="ECO:0000256" key="4">
    <source>
        <dbReference type="ARBA" id="ARBA00023295"/>
    </source>
</evidence>
<evidence type="ECO:0000256" key="3">
    <source>
        <dbReference type="ARBA" id="ARBA00022801"/>
    </source>
</evidence>
<dbReference type="Gene3D" id="2.60.40.10">
    <property type="entry name" value="Immunoglobulins"/>
    <property type="match status" value="1"/>
</dbReference>
<feature type="domain" description="Glycoside hydrolase family 38 central" evidence="5">
    <location>
        <begin position="401"/>
        <end position="472"/>
    </location>
</feature>
<dbReference type="SUPFAM" id="SSF88688">
    <property type="entry name" value="Families 57/38 glycoside transferase middle domain"/>
    <property type="match status" value="1"/>
</dbReference>
<accession>A0A9X3C357</accession>
<dbReference type="GO" id="GO:0009313">
    <property type="term" value="P:oligosaccharide catabolic process"/>
    <property type="evidence" value="ECO:0007669"/>
    <property type="project" value="TreeGrafter"/>
</dbReference>
<dbReference type="Proteomes" id="UP001141629">
    <property type="component" value="Unassembled WGS sequence"/>
</dbReference>
<dbReference type="GO" id="GO:0004559">
    <property type="term" value="F:alpha-mannosidase activity"/>
    <property type="evidence" value="ECO:0007669"/>
    <property type="project" value="InterPro"/>
</dbReference>